<evidence type="ECO:0000256" key="1">
    <source>
        <dbReference type="SAM" id="MobiDB-lite"/>
    </source>
</evidence>
<comment type="caution">
    <text evidence="2">The sequence shown here is derived from an EMBL/GenBank/DDBJ whole genome shotgun (WGS) entry which is preliminary data.</text>
</comment>
<evidence type="ECO:0000313" key="3">
    <source>
        <dbReference type="Proteomes" id="UP000533598"/>
    </source>
</evidence>
<dbReference type="AlphaFoldDB" id="A0A7W7CFI9"/>
<feature type="region of interest" description="Disordered" evidence="1">
    <location>
        <begin position="167"/>
        <end position="243"/>
    </location>
</feature>
<feature type="compositionally biased region" description="Low complexity" evidence="1">
    <location>
        <begin position="183"/>
        <end position="206"/>
    </location>
</feature>
<evidence type="ECO:0000313" key="2">
    <source>
        <dbReference type="EMBL" id="MBB4680261.1"/>
    </source>
</evidence>
<accession>A0A7W7CFI9</accession>
<proteinExistence type="predicted"/>
<reference evidence="2 3" key="1">
    <citation type="submission" date="2020-08" db="EMBL/GenBank/DDBJ databases">
        <title>Sequencing the genomes of 1000 actinobacteria strains.</title>
        <authorList>
            <person name="Klenk H.-P."/>
        </authorList>
    </citation>
    <scope>NUCLEOTIDE SEQUENCE [LARGE SCALE GENOMIC DNA]</scope>
    <source>
        <strain evidence="2 3">DSM 44230</strain>
    </source>
</reference>
<dbReference type="Proteomes" id="UP000533598">
    <property type="component" value="Unassembled WGS sequence"/>
</dbReference>
<dbReference type="InterPro" id="IPR032724">
    <property type="entry name" value="SCP1.201-like"/>
</dbReference>
<organism evidence="2 3">
    <name type="scientific">Crossiella cryophila</name>
    <dbReference type="NCBI Taxonomy" id="43355"/>
    <lineage>
        <taxon>Bacteria</taxon>
        <taxon>Bacillati</taxon>
        <taxon>Actinomycetota</taxon>
        <taxon>Actinomycetes</taxon>
        <taxon>Pseudonocardiales</taxon>
        <taxon>Pseudonocardiaceae</taxon>
        <taxon>Crossiella</taxon>
    </lineage>
</organism>
<feature type="region of interest" description="Disordered" evidence="1">
    <location>
        <begin position="1"/>
        <end position="30"/>
    </location>
</feature>
<keyword evidence="3" id="KW-1185">Reference proteome</keyword>
<dbReference type="RefSeq" id="WP_185005930.1">
    <property type="nucleotide sequence ID" value="NZ_BAAAUI010000009.1"/>
</dbReference>
<dbReference type="EMBL" id="JACHMH010000001">
    <property type="protein sequence ID" value="MBB4680261.1"/>
    <property type="molecule type" value="Genomic_DNA"/>
</dbReference>
<sequence length="378" mass="38754">MAEFESTSERARGVRPPVTSTQAGPGAAVAPSATALGPDFAAVPVSGRLTPAEITRIMLAAKDLDEAKLRLGLGPVTDQALHDFLVRNGFRPAQPAWTGPTVKATPPGMEIVGQIIYRQSTDGLGFVASYELGNRQELANRQTEANRDASLRAAAGFMQALAGPMTDTGPKLTKGSANPAVQPRAGAATGPPTTTRTGPNRPVGTPLVPGRTGKPVPPRGIRPIGTGDTAGPSNRSVAAASPQPGIQVAEQVRAAREYFPGHDGAVGSLLVEGRPPMRIKSGVDGGPSGGTHRGGIPRGEGHAFTAGGPSQGNIATHVEGHSAAIMHQQGIQRATLVVSQPECKVCAANLPSALPPGAELRVIHPGGSETIYRANHAR</sequence>
<gene>
    <name evidence="2" type="ORF">HNR67_006379</name>
</gene>
<dbReference type="Pfam" id="PF14428">
    <property type="entry name" value="DddA-like"/>
    <property type="match status" value="1"/>
</dbReference>
<name>A0A7W7CFI9_9PSEU</name>
<protein>
    <submittedName>
        <fullName evidence="2">Uncharacterized protein</fullName>
    </submittedName>
</protein>